<gene>
    <name evidence="1" type="ORF">PG999_012574</name>
</gene>
<protein>
    <submittedName>
        <fullName evidence="1">Uncharacterized protein</fullName>
    </submittedName>
</protein>
<evidence type="ECO:0000313" key="2">
    <source>
        <dbReference type="Proteomes" id="UP001392437"/>
    </source>
</evidence>
<keyword evidence="2" id="KW-1185">Reference proteome</keyword>
<dbReference type="Proteomes" id="UP001392437">
    <property type="component" value="Unassembled WGS sequence"/>
</dbReference>
<name>A0AAW0Q912_9PEZI</name>
<comment type="caution">
    <text evidence="1">The sequence shown here is derived from an EMBL/GenBank/DDBJ whole genome shotgun (WGS) entry which is preliminary data.</text>
</comment>
<proteinExistence type="predicted"/>
<organism evidence="1 2">
    <name type="scientific">Apiospora kogelbergensis</name>
    <dbReference type="NCBI Taxonomy" id="1337665"/>
    <lineage>
        <taxon>Eukaryota</taxon>
        <taxon>Fungi</taxon>
        <taxon>Dikarya</taxon>
        <taxon>Ascomycota</taxon>
        <taxon>Pezizomycotina</taxon>
        <taxon>Sordariomycetes</taxon>
        <taxon>Xylariomycetidae</taxon>
        <taxon>Amphisphaeriales</taxon>
        <taxon>Apiosporaceae</taxon>
        <taxon>Apiospora</taxon>
    </lineage>
</organism>
<dbReference type="AlphaFoldDB" id="A0AAW0Q912"/>
<accession>A0AAW0Q912</accession>
<evidence type="ECO:0000313" key="1">
    <source>
        <dbReference type="EMBL" id="KAK8096630.1"/>
    </source>
</evidence>
<sequence length="142" mass="15659">MAALRSQARRGSLLLTTHGQIGRRSCQATITTTSQYDVSFGTSQQREQLRRSFSCTAYLSSSQQQQQQQTPDLPPSRWYADIQARLGKCIIFGCSPAQVHRVAGVLGALAREWRSLSAGSEGFLQQGGLENQAVVWGKWTVL</sequence>
<reference evidence="1 2" key="1">
    <citation type="submission" date="2023-01" db="EMBL/GenBank/DDBJ databases">
        <title>Analysis of 21 Apiospora genomes using comparative genomics revels a genus with tremendous synthesis potential of carbohydrate active enzymes and secondary metabolites.</title>
        <authorList>
            <person name="Sorensen T."/>
        </authorList>
    </citation>
    <scope>NUCLEOTIDE SEQUENCE [LARGE SCALE GENOMIC DNA]</scope>
    <source>
        <strain evidence="1 2">CBS 117206</strain>
    </source>
</reference>
<dbReference type="EMBL" id="JAQQWP010000010">
    <property type="protein sequence ID" value="KAK8096630.1"/>
    <property type="molecule type" value="Genomic_DNA"/>
</dbReference>